<dbReference type="InterPro" id="IPR002781">
    <property type="entry name" value="TM_pro_TauE-like"/>
</dbReference>
<feature type="transmembrane region" description="Helical" evidence="5">
    <location>
        <begin position="300"/>
        <end position="318"/>
    </location>
</feature>
<accession>M2X4H1</accession>
<dbReference type="KEGG" id="gsl:Gasu_15590"/>
<gene>
    <name evidence="6" type="ORF">Gasu_15590</name>
</gene>
<keyword evidence="7" id="KW-1185">Reference proteome</keyword>
<name>M2X4H1_GALSU</name>
<dbReference type="PANTHER" id="PTHR43701:SF2">
    <property type="entry name" value="MEMBRANE TRANSPORTER PROTEIN YJNA-RELATED"/>
    <property type="match status" value="1"/>
</dbReference>
<keyword evidence="4 5" id="KW-0472">Membrane</keyword>
<dbReference type="GeneID" id="17089979"/>
<feature type="transmembrane region" description="Helical" evidence="5">
    <location>
        <begin position="205"/>
        <end position="231"/>
    </location>
</feature>
<evidence type="ECO:0000256" key="4">
    <source>
        <dbReference type="ARBA" id="ARBA00023136"/>
    </source>
</evidence>
<feature type="transmembrane region" description="Helical" evidence="5">
    <location>
        <begin position="134"/>
        <end position="151"/>
    </location>
</feature>
<dbReference type="eggNOG" id="ENOG502RZ7R">
    <property type="taxonomic scope" value="Eukaryota"/>
</dbReference>
<dbReference type="GO" id="GO:0016020">
    <property type="term" value="C:membrane"/>
    <property type="evidence" value="ECO:0007669"/>
    <property type="project" value="UniProtKB-SubCell"/>
</dbReference>
<dbReference type="EMBL" id="KB454493">
    <property type="protein sequence ID" value="EME31325.1"/>
    <property type="molecule type" value="Genomic_DNA"/>
</dbReference>
<proteinExistence type="predicted"/>
<dbReference type="Proteomes" id="UP000030680">
    <property type="component" value="Unassembled WGS sequence"/>
</dbReference>
<feature type="transmembrane region" description="Helical" evidence="5">
    <location>
        <begin position="163"/>
        <end position="185"/>
    </location>
</feature>
<evidence type="ECO:0000256" key="2">
    <source>
        <dbReference type="ARBA" id="ARBA00022692"/>
    </source>
</evidence>
<dbReference type="Pfam" id="PF01925">
    <property type="entry name" value="TauE"/>
    <property type="match status" value="2"/>
</dbReference>
<sequence>MATAFLCQTCFCPSKEQFSILKKAKRKSVCCSSRVTVFPFGSKRRLYFGPSQLCKSSNTVTCKLLPNFFSNLLFGFSAGCIASLVGAGGGVVLTPLFVTFYGLTQKQAQGTSLVAVSFNSLVASFIYFLGGRVLLLPAFFLTLTAVICARVGAKVTSKLDNLFLRKCFGFLLIFLSLLLPLRQYLQVSLGRMPMPTQEKGGLLSIALYLFAGSIAGFLSGLLGIGGGIILVPFLAGALAIPQHFAQGTALLGMLLPSFSGSYVHWSQRNVNKNLLPGVVTGIIFGSFLGSNLALLFSERLLRIVCCIVFFLIGLRFISTSTQ</sequence>
<feature type="transmembrane region" description="Helical" evidence="5">
    <location>
        <begin position="73"/>
        <end position="98"/>
    </location>
</feature>
<comment type="subcellular location">
    <subcellularLocation>
        <location evidence="1">Membrane</location>
        <topology evidence="1">Multi-pass membrane protein</topology>
    </subcellularLocation>
</comment>
<keyword evidence="2 5" id="KW-0812">Transmembrane</keyword>
<keyword evidence="3 5" id="KW-1133">Transmembrane helix</keyword>
<evidence type="ECO:0008006" key="8">
    <source>
        <dbReference type="Google" id="ProtNLM"/>
    </source>
</evidence>
<evidence type="ECO:0000313" key="6">
    <source>
        <dbReference type="EMBL" id="EME31325.1"/>
    </source>
</evidence>
<reference evidence="7" key="1">
    <citation type="journal article" date="2013" name="Science">
        <title>Gene transfer from bacteria and archaea facilitated evolution of an extremophilic eukaryote.</title>
        <authorList>
            <person name="Schonknecht G."/>
            <person name="Chen W.H."/>
            <person name="Ternes C.M."/>
            <person name="Barbier G.G."/>
            <person name="Shrestha R.P."/>
            <person name="Stanke M."/>
            <person name="Brautigam A."/>
            <person name="Baker B.J."/>
            <person name="Banfield J.F."/>
            <person name="Garavito R.M."/>
            <person name="Carr K."/>
            <person name="Wilkerson C."/>
            <person name="Rensing S.A."/>
            <person name="Gagneul D."/>
            <person name="Dickenson N.E."/>
            <person name="Oesterhelt C."/>
            <person name="Lercher M.J."/>
            <person name="Weber A.P."/>
        </authorList>
    </citation>
    <scope>NUCLEOTIDE SEQUENCE [LARGE SCALE GENOMIC DNA]</scope>
    <source>
        <strain evidence="7">074W</strain>
    </source>
</reference>
<evidence type="ECO:0000313" key="7">
    <source>
        <dbReference type="Proteomes" id="UP000030680"/>
    </source>
</evidence>
<feature type="transmembrane region" description="Helical" evidence="5">
    <location>
        <begin position="243"/>
        <end position="262"/>
    </location>
</feature>
<dbReference type="PANTHER" id="PTHR43701">
    <property type="entry name" value="MEMBRANE TRANSPORTER PROTEIN MJ0441-RELATED"/>
    <property type="match status" value="1"/>
</dbReference>
<evidence type="ECO:0000256" key="3">
    <source>
        <dbReference type="ARBA" id="ARBA00022989"/>
    </source>
</evidence>
<dbReference type="Gramene" id="EME31325">
    <property type="protein sequence ID" value="EME31325"/>
    <property type="gene ID" value="Gasu_15590"/>
</dbReference>
<evidence type="ECO:0000256" key="5">
    <source>
        <dbReference type="SAM" id="Phobius"/>
    </source>
</evidence>
<dbReference type="TCDB" id="2.A.102.4.9">
    <property type="family name" value="the 4-toluene sulfonate uptake permease (tsup) family"/>
</dbReference>
<dbReference type="AlphaFoldDB" id="M2X4H1"/>
<protein>
    <recommendedName>
        <fullName evidence="8">Membrane transporter protein</fullName>
    </recommendedName>
</protein>
<organism evidence="6 7">
    <name type="scientific">Galdieria sulphuraria</name>
    <name type="common">Red alga</name>
    <dbReference type="NCBI Taxonomy" id="130081"/>
    <lineage>
        <taxon>Eukaryota</taxon>
        <taxon>Rhodophyta</taxon>
        <taxon>Bangiophyceae</taxon>
        <taxon>Galdieriales</taxon>
        <taxon>Galdieriaceae</taxon>
        <taxon>Galdieria</taxon>
    </lineage>
</organism>
<dbReference type="OrthoDB" id="5492at2759"/>
<dbReference type="RefSeq" id="XP_005707845.1">
    <property type="nucleotide sequence ID" value="XM_005707788.1"/>
</dbReference>
<feature type="transmembrane region" description="Helical" evidence="5">
    <location>
        <begin position="110"/>
        <end position="128"/>
    </location>
</feature>
<feature type="transmembrane region" description="Helical" evidence="5">
    <location>
        <begin position="274"/>
        <end position="293"/>
    </location>
</feature>
<dbReference type="OMA" id="MQIYLPI"/>
<dbReference type="InterPro" id="IPR051598">
    <property type="entry name" value="TSUP/Inactive_protease-like"/>
</dbReference>
<evidence type="ECO:0000256" key="1">
    <source>
        <dbReference type="ARBA" id="ARBA00004141"/>
    </source>
</evidence>